<sequence length="336" mass="37963">MAGIRKTIGDDCAPYRHLRRDMRSDQHDADEVHDNDLTRVESILPVFDGHLFMLACSVESNILKNPREKQAMLVPPITDILQGAQNIHEEKSNRIEVPSPSLTKEEEKTDAATSSEQRTTGECAVNELNMSTFHAREEQPLVEPIAEMPLSQVDLLAVPCDKEELCDNASFISMPQLKKQVIVNGLRKEHHMEKPRTVFREEGEDDVTMATTDATIAHIMDEQEDIKIKSSKCWNPIRPPTTLLTSNGRRICIRPPFSDREYLMKSSWSPLSNGSSLIAKFHLIEPQLKQQGVASPIMGLWACNFVWDPGPSGAHVGNRVDLHRQDQQLTERCINR</sequence>
<protein>
    <submittedName>
        <fullName evidence="2">Retrotransposon, putative, centromere-specific</fullName>
    </submittedName>
</protein>
<dbReference type="AlphaFoldDB" id="Q2RAQ3"/>
<reference evidence="2" key="2">
    <citation type="submission" date="2005-04" db="EMBL/GenBank/DDBJ databases">
        <authorList>
            <person name="Buell C.R."/>
            <person name="Wing R.A."/>
            <person name="McCombie W.A."/>
            <person name="Ouyang S."/>
        </authorList>
    </citation>
    <scope>NUCLEOTIDE SEQUENCE</scope>
</reference>
<organism evidence="2">
    <name type="scientific">Oryza sativa subsp. japonica</name>
    <name type="common">Rice</name>
    <dbReference type="NCBI Taxonomy" id="39947"/>
    <lineage>
        <taxon>Eukaryota</taxon>
        <taxon>Viridiplantae</taxon>
        <taxon>Streptophyta</taxon>
        <taxon>Embryophyta</taxon>
        <taxon>Tracheophyta</taxon>
        <taxon>Spermatophyta</taxon>
        <taxon>Magnoliopsida</taxon>
        <taxon>Liliopsida</taxon>
        <taxon>Poales</taxon>
        <taxon>Poaceae</taxon>
        <taxon>BOP clade</taxon>
        <taxon>Oryzoideae</taxon>
        <taxon>Oryzeae</taxon>
        <taxon>Oryzinae</taxon>
        <taxon>Oryza</taxon>
        <taxon>Oryza sativa</taxon>
    </lineage>
</organism>
<evidence type="ECO:0000313" key="2">
    <source>
        <dbReference type="EMBL" id="ABA91441.1"/>
    </source>
</evidence>
<name>Q2RAQ3_ORYSJ</name>
<feature type="region of interest" description="Disordered" evidence="1">
    <location>
        <begin position="87"/>
        <end position="119"/>
    </location>
</feature>
<gene>
    <name evidence="2" type="ordered locus">LOC_Os11g04620</name>
</gene>
<dbReference type="EMBL" id="DP000010">
    <property type="protein sequence ID" value="ABA91441.1"/>
    <property type="molecule type" value="Genomic_DNA"/>
</dbReference>
<accession>Q2RAQ3</accession>
<evidence type="ECO:0000256" key="1">
    <source>
        <dbReference type="SAM" id="MobiDB-lite"/>
    </source>
</evidence>
<reference evidence="2" key="3">
    <citation type="submission" date="2006-01" db="EMBL/GenBank/DDBJ databases">
        <authorList>
            <person name="Buell R."/>
        </authorList>
    </citation>
    <scope>NUCLEOTIDE SEQUENCE</scope>
</reference>
<proteinExistence type="predicted"/>
<reference evidence="2" key="1">
    <citation type="journal article" date="2005" name="BMC Biol.">
        <title>The sequence of rice chromosomes 11 and 12, rich in disease resistance genes and recent gene duplications.</title>
        <authorList>
            <consortium name="The rice chromosomes 11 and 12 sequencing consortia"/>
        </authorList>
    </citation>
    <scope>NUCLEOTIDE SEQUENCE [LARGE SCALE GENOMIC DNA]</scope>
</reference>